<accession>A0A414Z3J8</accession>
<evidence type="ECO:0000313" key="1">
    <source>
        <dbReference type="EMBL" id="RHH95046.1"/>
    </source>
</evidence>
<organism evidence="1 2">
    <name type="scientific">Bacteroides caccae</name>
    <dbReference type="NCBI Taxonomy" id="47678"/>
    <lineage>
        <taxon>Bacteria</taxon>
        <taxon>Pseudomonadati</taxon>
        <taxon>Bacteroidota</taxon>
        <taxon>Bacteroidia</taxon>
        <taxon>Bacteroidales</taxon>
        <taxon>Bacteroidaceae</taxon>
        <taxon>Bacteroides</taxon>
    </lineage>
</organism>
<dbReference type="Proteomes" id="UP000283512">
    <property type="component" value="Unassembled WGS sequence"/>
</dbReference>
<comment type="caution">
    <text evidence="1">The sequence shown here is derived from an EMBL/GenBank/DDBJ whole genome shotgun (WGS) entry which is preliminary data.</text>
</comment>
<gene>
    <name evidence="1" type="ORF">DW190_02005</name>
</gene>
<dbReference type="EMBL" id="QRKD01000001">
    <property type="protein sequence ID" value="RHH95046.1"/>
    <property type="molecule type" value="Genomic_DNA"/>
</dbReference>
<name>A0A414Z3J8_9BACE</name>
<reference evidence="1 2" key="1">
    <citation type="submission" date="2018-08" db="EMBL/GenBank/DDBJ databases">
        <title>A genome reference for cultivated species of the human gut microbiota.</title>
        <authorList>
            <person name="Zou Y."/>
            <person name="Xue W."/>
            <person name="Luo G."/>
        </authorList>
    </citation>
    <scope>NUCLEOTIDE SEQUENCE [LARGE SCALE GENOMIC DNA]</scope>
    <source>
        <strain evidence="1 2">AM16-49B</strain>
    </source>
</reference>
<evidence type="ECO:0000313" key="2">
    <source>
        <dbReference type="Proteomes" id="UP000283512"/>
    </source>
</evidence>
<protein>
    <submittedName>
        <fullName evidence="1">Uncharacterized protein</fullName>
    </submittedName>
</protein>
<dbReference type="AlphaFoldDB" id="A0A414Z3J8"/>
<sequence>MSTIGQQKYALNKCRAKKYLYICKKSVNSDFIPRVIEAIVEHKPDKKWLRPKKLRSIAGIACRVIL</sequence>
<proteinExistence type="predicted"/>